<dbReference type="PANTHER" id="PTHR43385:SF1">
    <property type="entry name" value="RIBOFLAVIN TRANSPORTER RIBJ"/>
    <property type="match status" value="1"/>
</dbReference>
<feature type="transmembrane region" description="Helical" evidence="7">
    <location>
        <begin position="80"/>
        <end position="100"/>
    </location>
</feature>
<feature type="transmembrane region" description="Helical" evidence="7">
    <location>
        <begin position="106"/>
        <end position="127"/>
    </location>
</feature>
<gene>
    <name evidence="8" type="ORF">C0Q70_21703</name>
</gene>
<dbReference type="CDD" id="cd17353">
    <property type="entry name" value="MFS_OFA_like"/>
    <property type="match status" value="1"/>
</dbReference>
<comment type="subcellular location">
    <subcellularLocation>
        <location evidence="1">Membrane</location>
        <topology evidence="1">Multi-pass membrane protein</topology>
    </subcellularLocation>
</comment>
<dbReference type="AlphaFoldDB" id="A0A2T7ND92"/>
<dbReference type="Proteomes" id="UP000245119">
    <property type="component" value="Linkage Group LG14"/>
</dbReference>
<proteinExistence type="predicted"/>
<dbReference type="PANTHER" id="PTHR43385">
    <property type="entry name" value="RIBOFLAVIN TRANSPORTER RIBJ"/>
    <property type="match status" value="1"/>
</dbReference>
<name>A0A2T7ND92_POMCA</name>
<protein>
    <recommendedName>
        <fullName evidence="10">Major facilitator superfamily (MFS) profile domain-containing protein</fullName>
    </recommendedName>
</protein>
<evidence type="ECO:0000256" key="3">
    <source>
        <dbReference type="ARBA" id="ARBA00022692"/>
    </source>
</evidence>
<feature type="transmembrane region" description="Helical" evidence="7">
    <location>
        <begin position="48"/>
        <end position="68"/>
    </location>
</feature>
<evidence type="ECO:0000313" key="9">
    <source>
        <dbReference type="Proteomes" id="UP000245119"/>
    </source>
</evidence>
<evidence type="ECO:0000256" key="1">
    <source>
        <dbReference type="ARBA" id="ARBA00004141"/>
    </source>
</evidence>
<dbReference type="SUPFAM" id="SSF103473">
    <property type="entry name" value="MFS general substrate transporter"/>
    <property type="match status" value="1"/>
</dbReference>
<feature type="transmembrane region" description="Helical" evidence="7">
    <location>
        <begin position="340"/>
        <end position="359"/>
    </location>
</feature>
<feature type="transmembrane region" description="Helical" evidence="7">
    <location>
        <begin position="275"/>
        <end position="297"/>
    </location>
</feature>
<reference evidence="8 9" key="1">
    <citation type="submission" date="2018-04" db="EMBL/GenBank/DDBJ databases">
        <title>The genome of golden apple snail Pomacea canaliculata provides insight into stress tolerance and invasive adaptation.</title>
        <authorList>
            <person name="Liu C."/>
            <person name="Liu B."/>
            <person name="Ren Y."/>
            <person name="Zhang Y."/>
            <person name="Wang H."/>
            <person name="Li S."/>
            <person name="Jiang F."/>
            <person name="Yin L."/>
            <person name="Zhang G."/>
            <person name="Qian W."/>
            <person name="Fan W."/>
        </authorList>
    </citation>
    <scope>NUCLEOTIDE SEQUENCE [LARGE SCALE GENOMIC DNA]</scope>
    <source>
        <strain evidence="8">SZHN2017</strain>
        <tissue evidence="8">Muscle</tissue>
    </source>
</reference>
<feature type="transmembrane region" description="Helical" evidence="7">
    <location>
        <begin position="426"/>
        <end position="443"/>
    </location>
</feature>
<dbReference type="Gene3D" id="1.20.1250.20">
    <property type="entry name" value="MFS general substrate transporter like domains"/>
    <property type="match status" value="2"/>
</dbReference>
<feature type="transmembrane region" description="Helical" evidence="7">
    <location>
        <begin position="309"/>
        <end position="328"/>
    </location>
</feature>
<dbReference type="SMR" id="A0A2T7ND92"/>
<keyword evidence="4 7" id="KW-1133">Transmembrane helix</keyword>
<feature type="transmembrane region" description="Helical" evidence="7">
    <location>
        <begin position="365"/>
        <end position="385"/>
    </location>
</feature>
<feature type="transmembrane region" description="Helical" evidence="7">
    <location>
        <begin position="397"/>
        <end position="420"/>
    </location>
</feature>
<dbReference type="InterPro" id="IPR011701">
    <property type="entry name" value="MFS"/>
</dbReference>
<feature type="compositionally biased region" description="Basic and acidic residues" evidence="6">
    <location>
        <begin position="228"/>
        <end position="238"/>
    </location>
</feature>
<evidence type="ECO:0008006" key="10">
    <source>
        <dbReference type="Google" id="ProtNLM"/>
    </source>
</evidence>
<accession>A0A2T7ND92</accession>
<sequence>MASAYRGWLTVAGGVLIHLTLGTLYTFGNLSPYLTSYIRKHSSPDLQYTDSVWIFAVTGMGQGTSMYFGGVLERRFGPRITVIIGAWFMSLGVLLTYFTVQYSFEAAVVTYGLMFGLGIGVAYAVPIACGMRWLPKKKGLVSGCVVAGFGAGAFIFDQVQTAFINPDNKAPNETIAGEKYFSQEDVLERVPTIFLLLGGCYAAMQLLGVFAPFKSSSRLLQDTSSPGDSKHSNDHTEDTASVGSNSDNDSGISSRTIQDEETESMPPQRMLKTRAFYTLWFIMLLNGQGVVFISSLYKAYGQTFIRNDSYMAWVGAFAAVCNGGGRIIWGAVADRFSFKVAMLCMSCTFTSLMLTFGLTKLGAEAMFFIWVCLLFFGFSGTYSLLPTATARAFGPKYYSMNYGIVFTSQIISNATGALLTSQLKDQIGWFGLFYMVAGFSFMTESIHRKTTVTATKVIIQFNMSQFPAQPMMMYPQVPMPATVVMMPDSRVWPPKMMNIAAHEKSGDDLDNKKTVAIDEKSKTTISVTESTQTRQDLIPGASGAAVGITGAVGMNTATYNPYGPYYQYCYQYKNY</sequence>
<evidence type="ECO:0000313" key="8">
    <source>
        <dbReference type="EMBL" id="PVD19139.1"/>
    </source>
</evidence>
<evidence type="ECO:0000256" key="5">
    <source>
        <dbReference type="ARBA" id="ARBA00023136"/>
    </source>
</evidence>
<feature type="transmembrane region" description="Helical" evidence="7">
    <location>
        <begin position="193"/>
        <end position="213"/>
    </location>
</feature>
<keyword evidence="9" id="KW-1185">Reference proteome</keyword>
<keyword evidence="2" id="KW-0813">Transport</keyword>
<feature type="transmembrane region" description="Helical" evidence="7">
    <location>
        <begin position="139"/>
        <end position="156"/>
    </location>
</feature>
<feature type="region of interest" description="Disordered" evidence="6">
    <location>
        <begin position="221"/>
        <end position="266"/>
    </location>
</feature>
<keyword evidence="5 7" id="KW-0472">Membrane</keyword>
<evidence type="ECO:0000256" key="6">
    <source>
        <dbReference type="SAM" id="MobiDB-lite"/>
    </source>
</evidence>
<evidence type="ECO:0000256" key="4">
    <source>
        <dbReference type="ARBA" id="ARBA00022989"/>
    </source>
</evidence>
<dbReference type="InterPro" id="IPR052983">
    <property type="entry name" value="MFS_Riboflavin_Transporter"/>
</dbReference>
<evidence type="ECO:0000256" key="7">
    <source>
        <dbReference type="SAM" id="Phobius"/>
    </source>
</evidence>
<feature type="compositionally biased region" description="Low complexity" evidence="6">
    <location>
        <begin position="241"/>
        <end position="254"/>
    </location>
</feature>
<dbReference type="Pfam" id="PF07690">
    <property type="entry name" value="MFS_1"/>
    <property type="match status" value="2"/>
</dbReference>
<organism evidence="8 9">
    <name type="scientific">Pomacea canaliculata</name>
    <name type="common">Golden apple snail</name>
    <dbReference type="NCBI Taxonomy" id="400727"/>
    <lineage>
        <taxon>Eukaryota</taxon>
        <taxon>Metazoa</taxon>
        <taxon>Spiralia</taxon>
        <taxon>Lophotrochozoa</taxon>
        <taxon>Mollusca</taxon>
        <taxon>Gastropoda</taxon>
        <taxon>Caenogastropoda</taxon>
        <taxon>Architaenioglossa</taxon>
        <taxon>Ampullarioidea</taxon>
        <taxon>Ampullariidae</taxon>
        <taxon>Pomacea</taxon>
    </lineage>
</organism>
<dbReference type="EMBL" id="PZQS01000014">
    <property type="protein sequence ID" value="PVD19139.1"/>
    <property type="molecule type" value="Genomic_DNA"/>
</dbReference>
<keyword evidence="3 7" id="KW-0812">Transmembrane</keyword>
<dbReference type="GO" id="GO:0022857">
    <property type="term" value="F:transmembrane transporter activity"/>
    <property type="evidence" value="ECO:0007669"/>
    <property type="project" value="InterPro"/>
</dbReference>
<feature type="transmembrane region" description="Helical" evidence="7">
    <location>
        <begin position="7"/>
        <end position="28"/>
    </location>
</feature>
<comment type="caution">
    <text evidence="8">The sequence shown here is derived from an EMBL/GenBank/DDBJ whole genome shotgun (WGS) entry which is preliminary data.</text>
</comment>
<evidence type="ECO:0000256" key="2">
    <source>
        <dbReference type="ARBA" id="ARBA00022448"/>
    </source>
</evidence>
<dbReference type="InterPro" id="IPR036259">
    <property type="entry name" value="MFS_trans_sf"/>
</dbReference>
<dbReference type="GO" id="GO:0016020">
    <property type="term" value="C:membrane"/>
    <property type="evidence" value="ECO:0007669"/>
    <property type="project" value="UniProtKB-SubCell"/>
</dbReference>